<dbReference type="EMBL" id="BMAT01002718">
    <property type="protein sequence ID" value="GFS12406.1"/>
    <property type="molecule type" value="Genomic_DNA"/>
</dbReference>
<dbReference type="PANTHER" id="PTHR47611:SF3">
    <property type="entry name" value="HAT C-TERMINAL DIMERISATION DOMAIN-CONTAINING PROTEIN"/>
    <property type="match status" value="1"/>
</dbReference>
<evidence type="ECO:0000313" key="3">
    <source>
        <dbReference type="Proteomes" id="UP000762676"/>
    </source>
</evidence>
<evidence type="ECO:0000259" key="1">
    <source>
        <dbReference type="Pfam" id="PF05699"/>
    </source>
</evidence>
<reference evidence="2 3" key="1">
    <citation type="journal article" date="2021" name="Elife">
        <title>Chloroplast acquisition without the gene transfer in kleptoplastic sea slugs, Plakobranchus ocellatus.</title>
        <authorList>
            <person name="Maeda T."/>
            <person name="Takahashi S."/>
            <person name="Yoshida T."/>
            <person name="Shimamura S."/>
            <person name="Takaki Y."/>
            <person name="Nagai Y."/>
            <person name="Toyoda A."/>
            <person name="Suzuki Y."/>
            <person name="Arimoto A."/>
            <person name="Ishii H."/>
            <person name="Satoh N."/>
            <person name="Nishiyama T."/>
            <person name="Hasebe M."/>
            <person name="Maruyama T."/>
            <person name="Minagawa J."/>
            <person name="Obokata J."/>
            <person name="Shigenobu S."/>
        </authorList>
    </citation>
    <scope>NUCLEOTIDE SEQUENCE [LARGE SCALE GENOMIC DNA]</scope>
</reference>
<organism evidence="2 3">
    <name type="scientific">Elysia marginata</name>
    <dbReference type="NCBI Taxonomy" id="1093978"/>
    <lineage>
        <taxon>Eukaryota</taxon>
        <taxon>Metazoa</taxon>
        <taxon>Spiralia</taxon>
        <taxon>Lophotrochozoa</taxon>
        <taxon>Mollusca</taxon>
        <taxon>Gastropoda</taxon>
        <taxon>Heterobranchia</taxon>
        <taxon>Euthyneura</taxon>
        <taxon>Panpulmonata</taxon>
        <taxon>Sacoglossa</taxon>
        <taxon>Placobranchoidea</taxon>
        <taxon>Plakobranchidae</taxon>
        <taxon>Elysia</taxon>
    </lineage>
</organism>
<dbReference type="InterPro" id="IPR008906">
    <property type="entry name" value="HATC_C_dom"/>
</dbReference>
<sequence length="88" mass="9992">MTATELEVRRHFETVSISRDANHLDYWRDHCASLPRFSIIARDVLSIPATSVPSERLFSKAGELISARTSSLKAKNADMILFLNNMRD</sequence>
<name>A0AAV4IQC9_9GAST</name>
<dbReference type="Pfam" id="PF05699">
    <property type="entry name" value="Dimer_Tnp_hAT"/>
    <property type="match status" value="1"/>
</dbReference>
<dbReference type="GO" id="GO:0046983">
    <property type="term" value="F:protein dimerization activity"/>
    <property type="evidence" value="ECO:0007669"/>
    <property type="project" value="InterPro"/>
</dbReference>
<feature type="domain" description="HAT C-terminal dimerisation" evidence="1">
    <location>
        <begin position="16"/>
        <end position="85"/>
    </location>
</feature>
<keyword evidence="3" id="KW-1185">Reference proteome</keyword>
<comment type="caution">
    <text evidence="2">The sequence shown here is derived from an EMBL/GenBank/DDBJ whole genome shotgun (WGS) entry which is preliminary data.</text>
</comment>
<dbReference type="PANTHER" id="PTHR47611">
    <property type="entry name" value="HAT DIMERISATION DOMAIN, C-TERMINAL"/>
    <property type="match status" value="1"/>
</dbReference>
<dbReference type="AlphaFoldDB" id="A0AAV4IQC9"/>
<proteinExistence type="predicted"/>
<evidence type="ECO:0000313" key="2">
    <source>
        <dbReference type="EMBL" id="GFS12406.1"/>
    </source>
</evidence>
<dbReference type="InterPro" id="IPR012337">
    <property type="entry name" value="RNaseH-like_sf"/>
</dbReference>
<dbReference type="SUPFAM" id="SSF53098">
    <property type="entry name" value="Ribonuclease H-like"/>
    <property type="match status" value="1"/>
</dbReference>
<gene>
    <name evidence="2" type="ORF">ElyMa_001370400</name>
</gene>
<protein>
    <submittedName>
        <fullName evidence="2">HAT family dimerization domain</fullName>
    </submittedName>
</protein>
<dbReference type="Proteomes" id="UP000762676">
    <property type="component" value="Unassembled WGS sequence"/>
</dbReference>
<accession>A0AAV4IQC9</accession>